<dbReference type="Pfam" id="PF13538">
    <property type="entry name" value="UvrD_C_2"/>
    <property type="match status" value="1"/>
</dbReference>
<reference evidence="7 8" key="1">
    <citation type="submission" date="2024-11" db="EMBL/GenBank/DDBJ databases">
        <authorList>
            <person name="Heng Y.C."/>
            <person name="Lim A.C.H."/>
            <person name="Lee J.K.Y."/>
            <person name="Kittelmann S."/>
        </authorList>
    </citation>
    <scope>NUCLEOTIDE SEQUENCE [LARGE SCALE GENOMIC DNA]</scope>
    <source>
        <strain evidence="7 8">WILCCON 0114</strain>
    </source>
</reference>
<dbReference type="Pfam" id="PF00580">
    <property type="entry name" value="UvrD-helicase"/>
    <property type="match status" value="1"/>
</dbReference>
<evidence type="ECO:0000256" key="1">
    <source>
        <dbReference type="ARBA" id="ARBA00022741"/>
    </source>
</evidence>
<evidence type="ECO:0000256" key="5">
    <source>
        <dbReference type="PROSITE-ProRule" id="PRU00560"/>
    </source>
</evidence>
<evidence type="ECO:0000256" key="3">
    <source>
        <dbReference type="ARBA" id="ARBA00022806"/>
    </source>
</evidence>
<keyword evidence="4 5" id="KW-0067">ATP-binding</keyword>
<organism evidence="7 8">
    <name type="scientific">Clostridium neuense</name>
    <dbReference type="NCBI Taxonomy" id="1728934"/>
    <lineage>
        <taxon>Bacteria</taxon>
        <taxon>Bacillati</taxon>
        <taxon>Bacillota</taxon>
        <taxon>Clostridia</taxon>
        <taxon>Eubacteriales</taxon>
        <taxon>Clostridiaceae</taxon>
        <taxon>Clostridium</taxon>
    </lineage>
</organism>
<dbReference type="PANTHER" id="PTHR11070">
    <property type="entry name" value="UVRD / RECB / PCRA DNA HELICASE FAMILY MEMBER"/>
    <property type="match status" value="1"/>
</dbReference>
<keyword evidence="8" id="KW-1185">Reference proteome</keyword>
<evidence type="ECO:0000256" key="2">
    <source>
        <dbReference type="ARBA" id="ARBA00022801"/>
    </source>
</evidence>
<comment type="caution">
    <text evidence="7">The sequence shown here is derived from an EMBL/GenBank/DDBJ whole genome shotgun (WGS) entry which is preliminary data.</text>
</comment>
<keyword evidence="1 5" id="KW-0547">Nucleotide-binding</keyword>
<name>A0ABW8TMD5_9CLOT</name>
<evidence type="ECO:0000313" key="7">
    <source>
        <dbReference type="EMBL" id="MFL0252695.1"/>
    </source>
</evidence>
<keyword evidence="3 5" id="KW-0347">Helicase</keyword>
<keyword evidence="2 5" id="KW-0378">Hydrolase</keyword>
<dbReference type="EMBL" id="JBJIAA010000019">
    <property type="protein sequence ID" value="MFL0252695.1"/>
    <property type="molecule type" value="Genomic_DNA"/>
</dbReference>
<dbReference type="InterPro" id="IPR000212">
    <property type="entry name" value="DNA_helicase_UvrD/REP"/>
</dbReference>
<evidence type="ECO:0000256" key="4">
    <source>
        <dbReference type="ARBA" id="ARBA00022840"/>
    </source>
</evidence>
<feature type="binding site" evidence="5">
    <location>
        <begin position="229"/>
        <end position="236"/>
    </location>
    <ligand>
        <name>ATP</name>
        <dbReference type="ChEBI" id="CHEBI:30616"/>
    </ligand>
</feature>
<protein>
    <submittedName>
        <fullName evidence="7">HelD family protein</fullName>
    </submittedName>
</protein>
<evidence type="ECO:0000259" key="6">
    <source>
        <dbReference type="PROSITE" id="PS51198"/>
    </source>
</evidence>
<sequence>MSNFNEDSNEEALYLKKALDFITEELNKETQNINSFKNNLITSNKEMWQQTSHSSEDFGKAAEMNQYLSEINNKSHIFEKSNKKISAYKKMLSCPYFGRIDFSEDGFDETEKIYIGMHNLLNETTDDILVYDWRSPVASMFYEGELGINQYKSPMGMVSGTISLKRQYKIKDSKLIYYFDSSVQIKDSILQEILCKNSSDKMKNIVQTIQKDQDAIIRDTENELLIVQGCAGSGKTSIALHRIAFLLYTGMSSNLSSNNFIIISPNSIFSKYISGVLPELGEENVNQITYGELFSKYLYDSFKIEKRSEELEKLILSKNSLKLTNINFKGSEIFVEILNRLMDYHSKKLIQFTDVYYDNKVIYSKDEIKNMFLNNKIGIAPARRLKRIENMILSKIHPIRKERLKKIENIVKNSYGHEFEIKSFSRLLSIKETKAFLKDIYKFTKIDYLELYKLLFFNSKLFKKLSKGLPLPSNIDEIIEYTKENLSKKFFTYEDSTPLMYLNLKLNGINNFSQIAHVVVDEAQDYYPFQFEIFKLLFPSARYTILGDFNQAMENKKDETIYEDIEKILHKNRSIKLFLNKSYRSSIEINVFAQNFLGKKNTSINFFERHEDNPEVIEVSNESSAYNSIVSDIEKFRQDGFNSIAIICKTNKEAKKAYNSLRSLSKVQLIDDDDLEIGNEALIIPSYMAKGLEFDAVIVLNSTASNYNNDFNKRLIYIACTRALHRLKVYNLRSAEL</sequence>
<feature type="domain" description="UvrD-like helicase ATP-binding" evidence="6">
    <location>
        <begin position="208"/>
        <end position="586"/>
    </location>
</feature>
<evidence type="ECO:0000313" key="8">
    <source>
        <dbReference type="Proteomes" id="UP001623592"/>
    </source>
</evidence>
<proteinExistence type="predicted"/>
<dbReference type="PANTHER" id="PTHR11070:SF17">
    <property type="entry name" value="DNA HELICASE IV"/>
    <property type="match status" value="1"/>
</dbReference>
<dbReference type="SUPFAM" id="SSF52540">
    <property type="entry name" value="P-loop containing nucleoside triphosphate hydrolases"/>
    <property type="match status" value="1"/>
</dbReference>
<dbReference type="InterPro" id="IPR027417">
    <property type="entry name" value="P-loop_NTPase"/>
</dbReference>
<dbReference type="RefSeq" id="WP_406789352.1">
    <property type="nucleotide sequence ID" value="NZ_JBJIAA010000019.1"/>
</dbReference>
<dbReference type="PROSITE" id="PS51198">
    <property type="entry name" value="UVRD_HELICASE_ATP_BIND"/>
    <property type="match status" value="1"/>
</dbReference>
<dbReference type="InterPro" id="IPR027785">
    <property type="entry name" value="UvrD-like_helicase_C"/>
</dbReference>
<dbReference type="Proteomes" id="UP001623592">
    <property type="component" value="Unassembled WGS sequence"/>
</dbReference>
<dbReference type="InterPro" id="IPR014016">
    <property type="entry name" value="UvrD-like_ATP-bd"/>
</dbReference>
<accession>A0ABW8TMD5</accession>
<dbReference type="Gene3D" id="3.40.50.300">
    <property type="entry name" value="P-loop containing nucleotide triphosphate hydrolases"/>
    <property type="match status" value="2"/>
</dbReference>
<gene>
    <name evidence="7" type="ORF">ACJDT4_19965</name>
</gene>